<proteinExistence type="predicted"/>
<dbReference type="EMBL" id="VIFX01000018">
    <property type="protein sequence ID" value="TQR85688.1"/>
    <property type="molecule type" value="Genomic_DNA"/>
</dbReference>
<sequence>MGHHDHDDNDNEDAKYRVKITMHRHDDHTTATARLHWRYAELVGVGEADIDPDDHYPTRTGEELAVARALTHLTRQLFVTTAGDITSVTGEDVSVR</sequence>
<dbReference type="Gene3D" id="3.30.160.240">
    <property type="entry name" value="Rv1738"/>
    <property type="match status" value="1"/>
</dbReference>
<evidence type="ECO:0000313" key="2">
    <source>
        <dbReference type="Proteomes" id="UP000315759"/>
    </source>
</evidence>
<dbReference type="Proteomes" id="UP000315759">
    <property type="component" value="Unassembled WGS sequence"/>
</dbReference>
<accession>A0A544W0C2</accession>
<dbReference type="InterPro" id="IPR038070">
    <property type="entry name" value="Rv2632c-like_sf"/>
</dbReference>
<dbReference type="Pfam" id="PF08962">
    <property type="entry name" value="Rv2632c-like"/>
    <property type="match status" value="1"/>
</dbReference>
<reference evidence="1 2" key="1">
    <citation type="submission" date="2018-10" db="EMBL/GenBank/DDBJ databases">
        <title>Draft genome of Mycobacterium hodleri strain B.</title>
        <authorList>
            <person name="Amande T.J."/>
            <person name="Mcgenity T.J."/>
        </authorList>
    </citation>
    <scope>NUCLEOTIDE SEQUENCE [LARGE SCALE GENOMIC DNA]</scope>
    <source>
        <strain evidence="1 2">B</strain>
    </source>
</reference>
<organism evidence="1 2">
    <name type="scientific">Mycolicibacterium hodleri</name>
    <dbReference type="NCBI Taxonomy" id="49897"/>
    <lineage>
        <taxon>Bacteria</taxon>
        <taxon>Bacillati</taxon>
        <taxon>Actinomycetota</taxon>
        <taxon>Actinomycetes</taxon>
        <taxon>Mycobacteriales</taxon>
        <taxon>Mycobacteriaceae</taxon>
        <taxon>Mycolicibacterium</taxon>
    </lineage>
</organism>
<keyword evidence="2" id="KW-1185">Reference proteome</keyword>
<dbReference type="AlphaFoldDB" id="A0A544W0C2"/>
<dbReference type="SUPFAM" id="SSF143212">
    <property type="entry name" value="Rv2632c-like"/>
    <property type="match status" value="1"/>
</dbReference>
<gene>
    <name evidence="1" type="ORF">D8S82_15240</name>
</gene>
<name>A0A544W0C2_9MYCO</name>
<comment type="caution">
    <text evidence="1">The sequence shown here is derived from an EMBL/GenBank/DDBJ whole genome shotgun (WGS) entry which is preliminary data.</text>
</comment>
<dbReference type="InterPro" id="IPR015057">
    <property type="entry name" value="Rv2632c-like"/>
</dbReference>
<dbReference type="RefSeq" id="WP_142552896.1">
    <property type="nucleotide sequence ID" value="NZ_VIFX01000018.1"/>
</dbReference>
<evidence type="ECO:0000313" key="1">
    <source>
        <dbReference type="EMBL" id="TQR85688.1"/>
    </source>
</evidence>
<protein>
    <submittedName>
        <fullName evidence="1">DUF1876 domain-containing protein</fullName>
    </submittedName>
</protein>